<reference evidence="3 4" key="1">
    <citation type="submission" date="2021-07" db="EMBL/GenBank/DDBJ databases">
        <authorList>
            <person name="Palmer J.M."/>
        </authorList>
    </citation>
    <scope>NUCLEOTIDE SEQUENCE [LARGE SCALE GENOMIC DNA]</scope>
    <source>
        <strain evidence="3 4">AT_MEX2019</strain>
        <tissue evidence="3">Muscle</tissue>
    </source>
</reference>
<dbReference type="PANTHER" id="PTHR22538">
    <property type="entry name" value="CILIA- AND FLAGELLA-ASSOCIATED PROTEIN 74"/>
    <property type="match status" value="1"/>
</dbReference>
<evidence type="ECO:0000259" key="2">
    <source>
        <dbReference type="Pfam" id="PF24798"/>
    </source>
</evidence>
<feature type="domain" description="CFAP74 fourth Ig-like" evidence="2">
    <location>
        <begin position="91"/>
        <end position="185"/>
    </location>
</feature>
<feature type="non-terminal residue" evidence="3">
    <location>
        <position position="279"/>
    </location>
</feature>
<gene>
    <name evidence="3" type="ORF">ATANTOWER_029069</name>
</gene>
<sequence length="279" mass="31282">ANKALKVTFEVCPGMRKHMEILPKNGFIQAQSSFNAQLKFIPRRSLSKDAENYFDSDTGVLEVPMTVQVAGQVQPVPFTVQAIVTSSDLQFDQTEVDFGSCSVYHLVRSSVRLTNMSLLPQDFGFVAVPEFIEVQPNDGFGTLLPQETLEIDLIFGPTKAKEYNFQLCCKSGINRDFLLSCQGVGVRPPLSKEPTTQLTKDVMKVDGPRLFCFCLPKDSEISISPSAGRLLPGERCLVQVMFRPRLLDHKIKEEALRQIHCAKLISEKEQEINRPTEQE</sequence>
<dbReference type="EMBL" id="JAHUTI010079420">
    <property type="protein sequence ID" value="MED6257656.1"/>
    <property type="molecule type" value="Genomic_DNA"/>
</dbReference>
<dbReference type="Pfam" id="PF24798">
    <property type="entry name" value="Ig-CFAP74_4th"/>
    <property type="match status" value="1"/>
</dbReference>
<dbReference type="Pfam" id="PF24778">
    <property type="entry name" value="Ig-CFAP74_3rd"/>
    <property type="match status" value="1"/>
</dbReference>
<proteinExistence type="predicted"/>
<comment type="caution">
    <text evidence="3">The sequence shown here is derived from an EMBL/GenBank/DDBJ whole genome shotgun (WGS) entry which is preliminary data.</text>
</comment>
<dbReference type="InterPro" id="IPR056310">
    <property type="entry name" value="Ig-CFAP74_4th"/>
</dbReference>
<evidence type="ECO:0008006" key="5">
    <source>
        <dbReference type="Google" id="ProtNLM"/>
    </source>
</evidence>
<dbReference type="InterPro" id="IPR013783">
    <property type="entry name" value="Ig-like_fold"/>
</dbReference>
<keyword evidence="4" id="KW-1185">Reference proteome</keyword>
<evidence type="ECO:0000313" key="4">
    <source>
        <dbReference type="Proteomes" id="UP001345963"/>
    </source>
</evidence>
<feature type="non-terminal residue" evidence="3">
    <location>
        <position position="1"/>
    </location>
</feature>
<protein>
    <recommendedName>
        <fullName evidence="5">HYDIN protein</fullName>
    </recommendedName>
</protein>
<organism evidence="3 4">
    <name type="scientific">Ataeniobius toweri</name>
    <dbReference type="NCBI Taxonomy" id="208326"/>
    <lineage>
        <taxon>Eukaryota</taxon>
        <taxon>Metazoa</taxon>
        <taxon>Chordata</taxon>
        <taxon>Craniata</taxon>
        <taxon>Vertebrata</taxon>
        <taxon>Euteleostomi</taxon>
        <taxon>Actinopterygii</taxon>
        <taxon>Neopterygii</taxon>
        <taxon>Teleostei</taxon>
        <taxon>Neoteleostei</taxon>
        <taxon>Acanthomorphata</taxon>
        <taxon>Ovalentaria</taxon>
        <taxon>Atherinomorphae</taxon>
        <taxon>Cyprinodontiformes</taxon>
        <taxon>Goodeidae</taxon>
        <taxon>Ataeniobius</taxon>
    </lineage>
</organism>
<evidence type="ECO:0000313" key="3">
    <source>
        <dbReference type="EMBL" id="MED6257656.1"/>
    </source>
</evidence>
<accession>A0ABU7C648</accession>
<evidence type="ECO:0000259" key="1">
    <source>
        <dbReference type="Pfam" id="PF24778"/>
    </source>
</evidence>
<dbReference type="Proteomes" id="UP001345963">
    <property type="component" value="Unassembled WGS sequence"/>
</dbReference>
<dbReference type="Gene3D" id="2.60.40.10">
    <property type="entry name" value="Immunoglobulins"/>
    <property type="match status" value="1"/>
</dbReference>
<dbReference type="InterPro" id="IPR056307">
    <property type="entry name" value="Ig-CFAP74_3rd"/>
</dbReference>
<dbReference type="PANTHER" id="PTHR22538:SF0">
    <property type="entry name" value="CILIA- AND FLAGELLA-ASSOCIATED PROTEIN 74"/>
    <property type="match status" value="1"/>
</dbReference>
<feature type="domain" description="CFAP74 third Ig-like" evidence="1">
    <location>
        <begin position="1"/>
        <end position="85"/>
    </location>
</feature>
<name>A0ABU7C648_9TELE</name>